<keyword evidence="2" id="KW-1185">Reference proteome</keyword>
<dbReference type="EMBL" id="JASWJB010000164">
    <property type="protein sequence ID" value="KAK2594565.1"/>
    <property type="molecule type" value="Genomic_DNA"/>
</dbReference>
<name>A0AAJ0CKK0_9HYPO</name>
<gene>
    <name evidence="1" type="ORF">QQS21_007737</name>
</gene>
<evidence type="ECO:0000313" key="2">
    <source>
        <dbReference type="Proteomes" id="UP001251528"/>
    </source>
</evidence>
<protein>
    <submittedName>
        <fullName evidence="1">Uncharacterized protein</fullName>
    </submittedName>
</protein>
<reference evidence="1" key="1">
    <citation type="submission" date="2023-06" db="EMBL/GenBank/DDBJ databases">
        <title>Conoideocrella luteorostrata (Hypocreales: Clavicipitaceae), a potential biocontrol fungus for elongate hemlock scale in United States Christmas tree production areas.</title>
        <authorList>
            <person name="Barrett H."/>
            <person name="Lovett B."/>
            <person name="Macias A.M."/>
            <person name="Stajich J.E."/>
            <person name="Kasson M.T."/>
        </authorList>
    </citation>
    <scope>NUCLEOTIDE SEQUENCE</scope>
    <source>
        <strain evidence="1">ARSEF 14590</strain>
    </source>
</reference>
<proteinExistence type="predicted"/>
<organism evidence="1 2">
    <name type="scientific">Conoideocrella luteorostrata</name>
    <dbReference type="NCBI Taxonomy" id="1105319"/>
    <lineage>
        <taxon>Eukaryota</taxon>
        <taxon>Fungi</taxon>
        <taxon>Dikarya</taxon>
        <taxon>Ascomycota</taxon>
        <taxon>Pezizomycotina</taxon>
        <taxon>Sordariomycetes</taxon>
        <taxon>Hypocreomycetidae</taxon>
        <taxon>Hypocreales</taxon>
        <taxon>Clavicipitaceae</taxon>
        <taxon>Conoideocrella</taxon>
    </lineage>
</organism>
<comment type="caution">
    <text evidence="1">The sequence shown here is derived from an EMBL/GenBank/DDBJ whole genome shotgun (WGS) entry which is preliminary data.</text>
</comment>
<dbReference type="AlphaFoldDB" id="A0AAJ0CKK0"/>
<accession>A0AAJ0CKK0</accession>
<evidence type="ECO:0000313" key="1">
    <source>
        <dbReference type="EMBL" id="KAK2594565.1"/>
    </source>
</evidence>
<sequence length="137" mass="14705">MGPSTGDVDSKQACIREASGFSLSSNAKWAAPLNFCCPIAARHTHVSHHQPLGITDLRLAKCREWHKGRPFPPAGLSHVCCKPVNGDTAVISAPTVLIRQNGDIKLLFATLWEREAGLPGPSTAVERRVTGSLAGQW</sequence>
<dbReference type="Proteomes" id="UP001251528">
    <property type="component" value="Unassembled WGS sequence"/>
</dbReference>